<dbReference type="OrthoDB" id="4981820at2"/>
<dbReference type="Pfam" id="PF25023">
    <property type="entry name" value="TEN_YD-shell"/>
    <property type="match status" value="2"/>
</dbReference>
<proteinExistence type="predicted"/>
<dbReference type="InterPro" id="IPR022385">
    <property type="entry name" value="Rhs_assc_core"/>
</dbReference>
<dbReference type="Proteomes" id="UP000306145">
    <property type="component" value="Unassembled WGS sequence"/>
</dbReference>
<dbReference type="Gene3D" id="2.170.16.10">
    <property type="entry name" value="Hedgehog/Intein (Hint) domain"/>
    <property type="match status" value="1"/>
</dbReference>
<evidence type="ECO:0000256" key="2">
    <source>
        <dbReference type="ARBA" id="ARBA00022737"/>
    </source>
</evidence>
<dbReference type="SMART" id="SM00282">
    <property type="entry name" value="LamG"/>
    <property type="match status" value="2"/>
</dbReference>
<dbReference type="NCBIfam" id="TIGR01643">
    <property type="entry name" value="YD_repeat_2x"/>
    <property type="match status" value="4"/>
</dbReference>
<dbReference type="SUPFAM" id="SSF49899">
    <property type="entry name" value="Concanavalin A-like lectins/glucanases"/>
    <property type="match status" value="3"/>
</dbReference>
<feature type="domain" description="Laminin G" evidence="5">
    <location>
        <begin position="983"/>
        <end position="1168"/>
    </location>
</feature>
<reference evidence="6 7" key="1">
    <citation type="submission" date="2019-06" db="EMBL/GenBank/DDBJ databases">
        <title>Micromonospora ordensis sp. nov., isolated from deep marine sediment.</title>
        <authorList>
            <person name="Veyisoglu A."/>
            <person name="Carro L."/>
            <person name="Klenk H.-P."/>
            <person name="Sahin N."/>
        </authorList>
    </citation>
    <scope>NUCLEOTIDE SEQUENCE [LARGE SCALE GENOMIC DNA]</scope>
    <source>
        <strain evidence="6 7">S2509</strain>
    </source>
</reference>
<dbReference type="InterPro" id="IPR013320">
    <property type="entry name" value="ConA-like_dom_sf"/>
</dbReference>
<evidence type="ECO:0000313" key="7">
    <source>
        <dbReference type="Proteomes" id="UP000306145"/>
    </source>
</evidence>
<dbReference type="SUPFAM" id="SSF51294">
    <property type="entry name" value="Hedgehog/intein (Hint) domain"/>
    <property type="match status" value="1"/>
</dbReference>
<dbReference type="InterPro" id="IPR001791">
    <property type="entry name" value="Laminin_G"/>
</dbReference>
<evidence type="ECO:0000256" key="1">
    <source>
        <dbReference type="ARBA" id="ARBA00022729"/>
    </source>
</evidence>
<dbReference type="InterPro" id="IPR031325">
    <property type="entry name" value="RHS_repeat"/>
</dbReference>
<dbReference type="NCBIfam" id="TIGR03696">
    <property type="entry name" value="Rhs_assc_core"/>
    <property type="match status" value="1"/>
</dbReference>
<evidence type="ECO:0000259" key="5">
    <source>
        <dbReference type="PROSITE" id="PS50025"/>
    </source>
</evidence>
<gene>
    <name evidence="6" type="ORF">FHG89_32370</name>
</gene>
<evidence type="ECO:0000313" key="6">
    <source>
        <dbReference type="EMBL" id="TNH21090.1"/>
    </source>
</evidence>
<dbReference type="PROSITE" id="PS50025">
    <property type="entry name" value="LAM_G_DOMAIN"/>
    <property type="match status" value="1"/>
</dbReference>
<evidence type="ECO:0000256" key="3">
    <source>
        <dbReference type="ARBA" id="ARBA00023157"/>
    </source>
</evidence>
<protein>
    <submittedName>
        <fullName evidence="6">Teneurin-1</fullName>
    </submittedName>
</protein>
<dbReference type="CDD" id="cd00110">
    <property type="entry name" value="LamG"/>
    <property type="match status" value="1"/>
</dbReference>
<dbReference type="Gene3D" id="2.60.120.200">
    <property type="match status" value="3"/>
</dbReference>
<dbReference type="NCBIfam" id="TIGR01443">
    <property type="entry name" value="intein_Cterm"/>
    <property type="match status" value="1"/>
</dbReference>
<dbReference type="InterPro" id="IPR006558">
    <property type="entry name" value="LamG-like"/>
</dbReference>
<dbReference type="InterPro" id="IPR050708">
    <property type="entry name" value="T6SS_VgrG/RHS"/>
</dbReference>
<keyword evidence="1" id="KW-0732">Signal</keyword>
<sequence>MRGWPASAGAVSECGRPRRRAGGFTRRLAVLVTLALVLSVAVPAGAVPPSRSEGSLSWLWDLLSTRPSWAFADPPTPEQKRGVSPERGHYVPAKYVNDFGDEEDRAKGELKRYQPHRPDAKRVTTPAAGDGFSVSASKAVSSGASRNGDLFRNADGSYTRWVHEHPVNFKATDGSWRAIDSSLKLGPQGRPQVTANSFGLSFADGLTRSDVGSTSRSGGSVAESAELAAADDLVRLTFDARRELAYSLSGASIGLPAVDREIARYAGVYQNVDLELAAMADGVKETLVFRSADVPTSYEFPLRLKGLTARVGEAGAVEFVDDESAVVATMPVGYMEDAAVGVSGAGAMSHDIRYSIDTGGEVPILKMSVDATWLQDPVRKFPVVLDPTIATTSGDTYVQSGVSESDRKAENNVAVGTFGLDNGVPGKAKALLPFPTFGTSYAGKRLSAATLNVFMSYQGVGGPCVARQFDVRRVTANWSSSVKYDTFPAYSDPLGSASPSSTAACNNTTYPPPRNVGTWVAVPLDTAGVNEWVTGSGNFGLALTASETDTAAWKRFTSVDANVMCAHPTRGSIRCDPFIDITYSDNVPPQVDSQYPSNNYVVGTLTPELAAGGHDPDNWPNKGLRFNFLVYNEQGTQVASSGWVPGVWKVPAGVLAWGKTYTYAVEVDDFSSKNPTATTKSAFTTQVPQPMVTSTLAQNGGKGYEANVGNYTSSDTDAQVAVAGPALSITRDYNSLDTRVDGAFASGWSSVLDMRARDIVDGAGVLQTVNVRYPNGQEVAFGRNNDGTFMAPAGRFSVFKSITGGYSLTDKDATAYEFTRSTGSGVYAITKVTDSSGRAVTFRYDANGRVDQMKSTSSRTLSIAWSTPPNSVHPHVSSVTTDPAVAGAANTALTWNYTYDNDMLTKVCPPGTTTSCATYEYNRVSQHATTVLNTGPYSFWRLNEAAGTAAAASSVLSNDGTDNATYSNAALGGSGPLANSTSTSAAFNGSTSLVALPSKPVAETSYQSISMWFRTSTPTGVLFSYQRDTVAPGATTTGKFNPTLYVGSDGKLHGAFPTGTDGAAMSTPNTVTDGQWHHVALAGNGGNQQLYLDGAQVATLTGTIKLSELDATKSYVGAGFLGGAWPDQPNTTATATYFNGSVADVAFFNKSLTLPMVAAMHSSGRTGTAQLTKVTSEAGRVQAEVSYDTVSGRTSTVTDENGSVWKIGAPTAYGSSQVYVSSVLGSQPTDYWRLGDVQAPVDAVNVVHSNEARYNNVTFDTTQPNTTSPFPDTYGAVFNGTSSFVKPYNPNNQAYPGTDYPLTEATTVEMWFKVPANHAASGVLYSYQFAQLGASIAASWTPALYVGADGYLRGGFWTGSAAPVTSAKKVNDGQWHHVVLSASNTLQLLYLDNTIVGGTAAMVATNAAHSYIGAGATRGWPGSSGDVSYFKGNIAEVAYYNRALSPFEVDAHFRASKSSLAVGTTPTLTPVSSVTITDPTQKTSKQVFDLLNGGRMVASTDVLGQTTSFGYDIGGYESVVYDPLGMKSVTGRDVRGNTIRSTVCRDQEYCDTTYYKYWPDATTVNLTPDPRNDQLIEIRDARSQSESDNKYLTKLAYDTSGNRLSMTTPPIPGYPNGRTTTMTYTTATTAAVGGGTTPAGLPLTTKSPGNAQQSTEYNAAGDVVRVTDAAGLATEFSYDGLGRTVTKTVKAGAPTGDLTTTFVYDSDGQVVEQIDPPVLNQVTGATHTAKTTTSYDADGNVTYRKVEDTTGGDAYRDASSFYNSYGQVVKTVDAAGTVTLFEYDPYGNNTKTVTCDSNPSPSAPCPTGDRLRTVEEIYDAAGQQLTTTVTGQDGTATRVSSKAYYANGNLASDTDAMNWVTSYEYDLNDNVTKVTRTDGVKSFVQEENKYDAVGNPTSRRSDNGANWSTFEYDEANRLRKSVLQPFDLHRVTSYQYDADDHPTSTRNSVGQLETPLQTIDNTYDPMGNVTSESVSVNHSSGPSGWWKMEEPGPAWEAFDSSPSQQTLASYNGAIARSGGAAVFNGTTLYQTQQPVLNTTQSYSVSAWVKLNNFTTYQTFVGEGGSNHGAFFLQYSKGLNKWAFISPSSDSASPSAYYSASSAASLTTNTWVHLVGVFDSGTKAMTLYVNGAQGGTGTNPTPFNAITPLGVGGVMIGAREGDYVNGAMDNVQVFQRALSASEASTLYGAGNGRSADTTVTGQRLTTKYTVDKRGLTTAMTDPMGNLTSYEYDSAGQLAKVVAPSVSTETSGGAGPVPAVPVSRTGYNTFGEATETQDPLTNTVTTRYDAAGRPVETRLPDYTPPGGSTITDAKTITVYDKLSQVASTTDPLGKTTTYGYDSLGNTVRVTDPRGKVSTAAYNKVGDPIESVDPTGAKTTATYDFLGRKLTSSQVVRQPTPTTNTTTYDYGSGAYGTTPAAGPWLQKVTSPDGVVTSSTYNWVGEPLTVKDGAGNVTTTEYDGLGRAVKTILADNTKQTLSYDGAGRVVQTQNLDASNAVLTTQSMGYDDNGNVTSVKDARNTTTTFSYDALGRVTGEVQPVTATKSIGTSFGYDLAGNRTRFTDGRGNPFWTTYNSWGLPESQIEPSTTAYPNPADRTFTTSYDAAGRPKKQTMPGGVTVSNTYDEMGRIKQISGAGAEVATADRMFDYDDAGRLTSLSVPSGTNTLSYDDRGLPLTISGPNDNASFSYTRDGRMASRSDAAGTTSYTYDTAGRFKTATNPTTGINLTIGYNNLSLPAAITYGTNNNVRTLTYDALHRLKTDTVKTSNGAQTLGSITYGYDNNGNETSKVTTGFTGAGSNTYTYDLADRLTSWTNGSTTSYTYDDSGNRTQAGAKVFTYDARNQLTAQTGVGSYAYTARGTLRQTTVGTVTYATTSNAFGEVLSQQGTGGVTSTYQYDALGRVVRPGFKYSGLGNTLAQDNTATYTRGPEDALIGVGSGAGASSLYAWTDQHTDLVGLLTASGATLSASTTYNPLGTVTATSGMAGSLGYQSEWTDSTTGRVNMLARWYNPDTAQFDSRDTVANNPLPDSVTANRFQYGDANPLTTTDPTGHWGIKSFFKAAVKVVSNPVATYKAAVKTVTKAYDYVKTATKKVVTVAKKAVSKAKKAYNVVKESTVRWAKKKINTVKDAYHSANKCLSSGVGKCVKATAKKAVKSAVASVQSTVDAIKQDPWKFFASAAVGLAAAVAVGALCATGVGCLILAGAVAGAMSAGAGYMTDVAQGDEDFSWSGLASNMVEGGLDGAWSAGASRLTGGLGTKFRGGSGGRMPRVSSRAAGTGGSPSSAPERSRSQESSSSGSGCSRHSFDPATRVLMANGNTKPIEDVELGDEVATTDPATGESTPQKVTYLHVNVDDDLTDVTVRDGKAGATSVVKTTEHHPFWDATDRRWVDAAQLTPGHRLLVHDDKRLEGDSTGAGMGGGGPGHTVTVVQVANVDGSKTMRDLTVDNTHTYYVVVGDQPVLVHNCGEAGDASFVRYQNLPAKAGPWKAYQEHVTGRDYEEVWSHNGRNVQVDGGPRSYVVEAKWMGRNDAAFESSPYHPSNFFDEAKFIDQTQRLLDLGRDQRSKGVRYAVSNKVGADFTRALFRERFPEEMESGFLGVFHVPGDGM</sequence>
<evidence type="ECO:0000256" key="4">
    <source>
        <dbReference type="SAM" id="MobiDB-lite"/>
    </source>
</evidence>
<accession>A0A5C4QB98</accession>
<dbReference type="InterPro" id="IPR006530">
    <property type="entry name" value="YD"/>
</dbReference>
<dbReference type="Pfam" id="PF05593">
    <property type="entry name" value="RHS_repeat"/>
    <property type="match status" value="4"/>
</dbReference>
<keyword evidence="2" id="KW-0677">Repeat</keyword>
<dbReference type="InterPro" id="IPR030934">
    <property type="entry name" value="Intein_C"/>
</dbReference>
<feature type="region of interest" description="Disordered" evidence="4">
    <location>
        <begin position="3254"/>
        <end position="3304"/>
    </location>
</feature>
<dbReference type="SMART" id="SM00560">
    <property type="entry name" value="LamGL"/>
    <property type="match status" value="1"/>
</dbReference>
<dbReference type="Gene3D" id="2.180.10.10">
    <property type="entry name" value="RHS repeat-associated core"/>
    <property type="match status" value="3"/>
</dbReference>
<feature type="compositionally biased region" description="Gly residues" evidence="4">
    <location>
        <begin position="3254"/>
        <end position="3264"/>
    </location>
</feature>
<name>A0A5C4QB98_9ACTN</name>
<dbReference type="PROSITE" id="PS50818">
    <property type="entry name" value="INTEIN_C_TER"/>
    <property type="match status" value="1"/>
</dbReference>
<dbReference type="PANTHER" id="PTHR32305:SF15">
    <property type="entry name" value="PROTEIN RHSA-RELATED"/>
    <property type="match status" value="1"/>
</dbReference>
<dbReference type="CDD" id="cd00081">
    <property type="entry name" value="Hint"/>
    <property type="match status" value="1"/>
</dbReference>
<dbReference type="PANTHER" id="PTHR32305">
    <property type="match status" value="1"/>
</dbReference>
<dbReference type="InterPro" id="IPR036844">
    <property type="entry name" value="Hint_dom_sf"/>
</dbReference>
<keyword evidence="7" id="KW-1185">Reference proteome</keyword>
<dbReference type="Pfam" id="PF13385">
    <property type="entry name" value="Laminin_G_3"/>
    <property type="match status" value="3"/>
</dbReference>
<dbReference type="InterPro" id="IPR003587">
    <property type="entry name" value="Hint_dom_N"/>
</dbReference>
<comment type="caution">
    <text evidence="6">The sequence shown here is derived from an EMBL/GenBank/DDBJ whole genome shotgun (WGS) entry which is preliminary data.</text>
</comment>
<dbReference type="Pfam" id="PF07591">
    <property type="entry name" value="PT-HINT"/>
    <property type="match status" value="1"/>
</dbReference>
<keyword evidence="3" id="KW-1015">Disulfide bond</keyword>
<dbReference type="SMART" id="SM00306">
    <property type="entry name" value="HintN"/>
    <property type="match status" value="1"/>
</dbReference>
<feature type="region of interest" description="Disordered" evidence="4">
    <location>
        <begin position="114"/>
        <end position="133"/>
    </location>
</feature>
<dbReference type="InterPro" id="IPR056823">
    <property type="entry name" value="TEN-like_YD-shell"/>
</dbReference>
<organism evidence="6 7">
    <name type="scientific">Micromonospora orduensis</name>
    <dbReference type="NCBI Taxonomy" id="1420891"/>
    <lineage>
        <taxon>Bacteria</taxon>
        <taxon>Bacillati</taxon>
        <taxon>Actinomycetota</taxon>
        <taxon>Actinomycetes</taxon>
        <taxon>Micromonosporales</taxon>
        <taxon>Micromonosporaceae</taxon>
        <taxon>Micromonospora</taxon>
    </lineage>
</organism>
<dbReference type="EMBL" id="VDFY01000314">
    <property type="protein sequence ID" value="TNH21090.1"/>
    <property type="molecule type" value="Genomic_DNA"/>
</dbReference>
<feature type="compositionally biased region" description="Low complexity" evidence="4">
    <location>
        <begin position="3279"/>
        <end position="3301"/>
    </location>
</feature>